<evidence type="ECO:0000313" key="1">
    <source>
        <dbReference type="EMBL" id="GME74509.1"/>
    </source>
</evidence>
<dbReference type="Proteomes" id="UP001165064">
    <property type="component" value="Unassembled WGS sequence"/>
</dbReference>
<reference evidence="1" key="1">
    <citation type="submission" date="2023-04" db="EMBL/GenBank/DDBJ databases">
        <title>Ambrosiozyma monospora NBRC 10751.</title>
        <authorList>
            <person name="Ichikawa N."/>
            <person name="Sato H."/>
            <person name="Tonouchi N."/>
        </authorList>
    </citation>
    <scope>NUCLEOTIDE SEQUENCE</scope>
    <source>
        <strain evidence="1">NBRC 10751</strain>
    </source>
</reference>
<evidence type="ECO:0000313" key="2">
    <source>
        <dbReference type="Proteomes" id="UP001165064"/>
    </source>
</evidence>
<gene>
    <name evidence="1" type="ORF">Amon02_000179000</name>
</gene>
<sequence>MTMDSTVLLGFIPLVLSHGVNLQISHRIIHPLLKRYLLSAAGQGKNIIPTLNKDLKQLSINYQIKPVQFTVSNSTSKDGKKLIIPANSSSPESATTPMMMSPSSPTTQNQRRIDNLMQVIFDLSMSFSLQIATLVIFEIIGFGNEQANSKYWNFTLFNLILLLSFLVPSLLIFDIIALNIPFLKNKIKSNNKTFFFSFVIVSVCWTGVSRLVDARLNEKYGFGDHNKITGNTDQEQLQDVNGGLSFTQSSLAELALVGISCMAFLNGMGCITSLFYTYFKKEKVVKLQDIKKITDSLQTTDNLIDLRSRELEQASISATTTAATLSAGGLQHHSSTASSTSGFDLQDEVKALGQMKSDLIDELQNLLSSYNSQRSSHSLQGVVMKVYDYSFGIFCFYKIVSIMLVKLPLIFYHEYFLGSSNSGLGSGDPLATTIAKLCIGFIGDDEVDLDKFSVNITLGISLCLFLLSFNSVRTTMVKFGKATSHSFYGNDGADVEGSKYVKKDKSNNSTYILELLICELSGIYILSTILMLNSNTLPHHLHKLEEVGVGLVANEFVEVWFNKWFGLSCVVTLMVLFVMEHVEKMYGEIDLDDEDDIYDEEMMTENSKFS</sequence>
<proteinExistence type="predicted"/>
<accession>A0ACB5SVM1</accession>
<protein>
    <submittedName>
        <fullName evidence="1">Unnamed protein product</fullName>
    </submittedName>
</protein>
<comment type="caution">
    <text evidence="1">The sequence shown here is derived from an EMBL/GenBank/DDBJ whole genome shotgun (WGS) entry which is preliminary data.</text>
</comment>
<dbReference type="EMBL" id="BSXS01000945">
    <property type="protein sequence ID" value="GME74509.1"/>
    <property type="molecule type" value="Genomic_DNA"/>
</dbReference>
<keyword evidence="2" id="KW-1185">Reference proteome</keyword>
<organism evidence="1 2">
    <name type="scientific">Ambrosiozyma monospora</name>
    <name type="common">Yeast</name>
    <name type="synonym">Endomycopsis monosporus</name>
    <dbReference type="NCBI Taxonomy" id="43982"/>
    <lineage>
        <taxon>Eukaryota</taxon>
        <taxon>Fungi</taxon>
        <taxon>Dikarya</taxon>
        <taxon>Ascomycota</taxon>
        <taxon>Saccharomycotina</taxon>
        <taxon>Pichiomycetes</taxon>
        <taxon>Pichiales</taxon>
        <taxon>Pichiaceae</taxon>
        <taxon>Ambrosiozyma</taxon>
    </lineage>
</organism>
<name>A0ACB5SVM1_AMBMO</name>